<accession>A0A3S2UYK6</accession>
<evidence type="ECO:0000313" key="3">
    <source>
        <dbReference type="Proteomes" id="UP000288587"/>
    </source>
</evidence>
<dbReference type="AlphaFoldDB" id="A0A3S2UYK6"/>
<dbReference type="EMBL" id="SACM01000004">
    <property type="protein sequence ID" value="RVT83792.1"/>
    <property type="molecule type" value="Genomic_DNA"/>
</dbReference>
<comment type="caution">
    <text evidence="2">The sequence shown here is derived from an EMBL/GenBank/DDBJ whole genome shotgun (WGS) entry which is preliminary data.</text>
</comment>
<evidence type="ECO:0000256" key="1">
    <source>
        <dbReference type="SAM" id="MobiDB-lite"/>
    </source>
</evidence>
<name>A0A3S2UYK6_9BURK</name>
<reference evidence="2 3" key="1">
    <citation type="submission" date="2019-01" db="EMBL/GenBank/DDBJ databases">
        <authorList>
            <person name="Chen W.-M."/>
        </authorList>
    </citation>
    <scope>NUCLEOTIDE SEQUENCE [LARGE SCALE GENOMIC DNA]</scope>
    <source>
        <strain evidence="2 3">CCP-18</strain>
    </source>
</reference>
<evidence type="ECO:0000313" key="2">
    <source>
        <dbReference type="EMBL" id="RVT83792.1"/>
    </source>
</evidence>
<dbReference type="RefSeq" id="WP_127683756.1">
    <property type="nucleotide sequence ID" value="NZ_SACM01000004.1"/>
</dbReference>
<proteinExistence type="predicted"/>
<protein>
    <submittedName>
        <fullName evidence="2">Uncharacterized protein</fullName>
    </submittedName>
</protein>
<gene>
    <name evidence="2" type="ORF">EOD73_14605</name>
</gene>
<sequence length="62" mass="6647">MPLPFVEAWKALALRVAERLARPVGPEGPAVQRAKRPPKGSSPAAPNVSHPPAQHRSGRRHG</sequence>
<keyword evidence="3" id="KW-1185">Reference proteome</keyword>
<dbReference type="Proteomes" id="UP000288587">
    <property type="component" value="Unassembled WGS sequence"/>
</dbReference>
<organism evidence="2 3">
    <name type="scientific">Inhella crocodyli</name>
    <dbReference type="NCBI Taxonomy" id="2499851"/>
    <lineage>
        <taxon>Bacteria</taxon>
        <taxon>Pseudomonadati</taxon>
        <taxon>Pseudomonadota</taxon>
        <taxon>Betaproteobacteria</taxon>
        <taxon>Burkholderiales</taxon>
        <taxon>Sphaerotilaceae</taxon>
        <taxon>Inhella</taxon>
    </lineage>
</organism>
<feature type="region of interest" description="Disordered" evidence="1">
    <location>
        <begin position="20"/>
        <end position="62"/>
    </location>
</feature>